<keyword evidence="3 4" id="KW-0732">Signal</keyword>
<evidence type="ECO:0000256" key="3">
    <source>
        <dbReference type="ARBA" id="ARBA00022729"/>
    </source>
</evidence>
<gene>
    <name evidence="5" type="ORF">ABFY20_01765</name>
</gene>
<evidence type="ECO:0000256" key="4">
    <source>
        <dbReference type="SAM" id="SignalP"/>
    </source>
</evidence>
<dbReference type="PANTHER" id="PTHR30061">
    <property type="entry name" value="MALTOSE-BINDING PERIPLASMIC PROTEIN"/>
    <property type="match status" value="1"/>
</dbReference>
<reference evidence="5" key="1">
    <citation type="submission" date="2024-05" db="EMBL/GenBank/DDBJ databases">
        <title>Herbiconiux sp. A18JL235.</title>
        <authorList>
            <person name="Zhang G."/>
        </authorList>
    </citation>
    <scope>NUCLEOTIDE SEQUENCE</scope>
    <source>
        <strain evidence="5">A18JL235</strain>
    </source>
</reference>
<dbReference type="Gene3D" id="3.40.190.10">
    <property type="entry name" value="Periplasmic binding protein-like II"/>
    <property type="match status" value="2"/>
</dbReference>
<name>A0AB39BH55_9MICO</name>
<accession>A0AB39BH55</accession>
<proteinExistence type="inferred from homology"/>
<evidence type="ECO:0000313" key="5">
    <source>
        <dbReference type="EMBL" id="XDI05845.1"/>
    </source>
</evidence>
<dbReference type="GO" id="GO:1901982">
    <property type="term" value="F:maltose binding"/>
    <property type="evidence" value="ECO:0007669"/>
    <property type="project" value="TreeGrafter"/>
</dbReference>
<protein>
    <submittedName>
        <fullName evidence="5">Extracellular solute-binding protein</fullName>
    </submittedName>
</protein>
<dbReference type="GO" id="GO:0055052">
    <property type="term" value="C:ATP-binding cassette (ABC) transporter complex, substrate-binding subunit-containing"/>
    <property type="evidence" value="ECO:0007669"/>
    <property type="project" value="TreeGrafter"/>
</dbReference>
<dbReference type="GO" id="GO:0015768">
    <property type="term" value="P:maltose transport"/>
    <property type="evidence" value="ECO:0007669"/>
    <property type="project" value="TreeGrafter"/>
</dbReference>
<keyword evidence="2" id="KW-0813">Transport</keyword>
<dbReference type="AlphaFoldDB" id="A0AB39BH55"/>
<dbReference type="PROSITE" id="PS51257">
    <property type="entry name" value="PROKAR_LIPOPROTEIN"/>
    <property type="match status" value="1"/>
</dbReference>
<dbReference type="InterPro" id="IPR006059">
    <property type="entry name" value="SBP"/>
</dbReference>
<evidence type="ECO:0000256" key="1">
    <source>
        <dbReference type="ARBA" id="ARBA00008520"/>
    </source>
</evidence>
<organism evidence="5">
    <name type="scientific">Herbiconiux sp. A18JL235</name>
    <dbReference type="NCBI Taxonomy" id="3152363"/>
    <lineage>
        <taxon>Bacteria</taxon>
        <taxon>Bacillati</taxon>
        <taxon>Actinomycetota</taxon>
        <taxon>Actinomycetes</taxon>
        <taxon>Micrococcales</taxon>
        <taxon>Microbacteriaceae</taxon>
        <taxon>Herbiconiux</taxon>
    </lineage>
</organism>
<dbReference type="Pfam" id="PF01547">
    <property type="entry name" value="SBP_bac_1"/>
    <property type="match status" value="1"/>
</dbReference>
<dbReference type="GO" id="GO:0042956">
    <property type="term" value="P:maltodextrin transmembrane transport"/>
    <property type="evidence" value="ECO:0007669"/>
    <property type="project" value="TreeGrafter"/>
</dbReference>
<comment type="similarity">
    <text evidence="1">Belongs to the bacterial solute-binding protein 1 family.</text>
</comment>
<dbReference type="RefSeq" id="WP_368498234.1">
    <property type="nucleotide sequence ID" value="NZ_CP162511.1"/>
</dbReference>
<feature type="signal peptide" evidence="4">
    <location>
        <begin position="1"/>
        <end position="24"/>
    </location>
</feature>
<evidence type="ECO:0000256" key="2">
    <source>
        <dbReference type="ARBA" id="ARBA00022448"/>
    </source>
</evidence>
<feature type="chain" id="PRO_5044200316" evidence="4">
    <location>
        <begin position="25"/>
        <end position="432"/>
    </location>
</feature>
<dbReference type="PANTHER" id="PTHR30061:SF50">
    <property type="entry name" value="MALTOSE_MALTODEXTRIN-BINDING PERIPLASMIC PROTEIN"/>
    <property type="match status" value="1"/>
</dbReference>
<sequence>MQRRTRTAVLAATAAAALSLTACSSGGGGEASDATTARGPITIWYSNNAAEVEWGKQMVEAWNAEHPDEEISAQEIPAGKSSEEVITAAITAGTTPCLVFNNLPAATGQFQKQGGLVDLSSFSDGASYIEERSGATADQYKSADGDYYQLPWKSNPVMIFYNKDLFSAAGLDPENPSLSTYDEFLASAKQIVDSGAADYAINPSPTSEFFQPNFDYIPLFAAQTGGQQIVEDGKATFADDAGYAVGDFWRSVYADDLAGKEKYEGDAFVDGKAAMAIVGPWAIAYYGETIKNWGVVPVPTENGTPADETYTFSDAKSVGMYSSCENQGTAWDVLKFATSEEQDGQLLEVTGQMPLRTDLATTYSDYFAANPSYEVFGDQAARTVEDPTDPEAVAMMQALRDAYTSAIISGDGDVKKALDDAAAKIDGLADQG</sequence>
<dbReference type="EMBL" id="CP162511">
    <property type="protein sequence ID" value="XDI05845.1"/>
    <property type="molecule type" value="Genomic_DNA"/>
</dbReference>
<dbReference type="SUPFAM" id="SSF53850">
    <property type="entry name" value="Periplasmic binding protein-like II"/>
    <property type="match status" value="1"/>
</dbReference>